<dbReference type="Pfam" id="PF00296">
    <property type="entry name" value="Bac_luciferase"/>
    <property type="match status" value="1"/>
</dbReference>
<evidence type="ECO:0000256" key="2">
    <source>
        <dbReference type="ARBA" id="ARBA00022643"/>
    </source>
</evidence>
<sequence length="340" mass="37192">MNPIGTDSLPADLARHRAYARVFQPGRLTFGFIAPLEGYPDAPAPTLEGHAALAAQADALGFAAIWLRDVPFLDPSFGDVGQIHDPMVYAGWLAAITRHIAIGTAGMVMTLRDPVLIAKQAASVDQLSGGRLLLGLSTGDRATEYPALAQRYDNRADRYREAHALLRVVTEQRFPMHQTAHYGQLDGNLDLVPKPVGNRLPTLAIGRCGQDVDWLARHMDGWIWHQSDFDRLPDVLAQWRASSDGQVFKPYGYGVFFDLDENPDAPLQVGRGIRTGRNALIALWKRQEAQGVSHVALNLKPLRRPAAEVLEELAKYVLPQFPIGAVGVAGQAVNTSDNET</sequence>
<evidence type="ECO:0000313" key="7">
    <source>
        <dbReference type="Proteomes" id="UP000238261"/>
    </source>
</evidence>
<evidence type="ECO:0000256" key="3">
    <source>
        <dbReference type="ARBA" id="ARBA00023002"/>
    </source>
</evidence>
<feature type="domain" description="Luciferase-like" evidence="5">
    <location>
        <begin position="32"/>
        <end position="241"/>
    </location>
</feature>
<name>A0A2S7F0I7_9XANT</name>
<keyword evidence="7" id="KW-1185">Reference proteome</keyword>
<dbReference type="Gene3D" id="3.20.20.30">
    <property type="entry name" value="Luciferase-like domain"/>
    <property type="match status" value="1"/>
</dbReference>
<dbReference type="EMBL" id="MDEG01000003">
    <property type="protein sequence ID" value="PPU98872.1"/>
    <property type="molecule type" value="Genomic_DNA"/>
</dbReference>
<dbReference type="SUPFAM" id="SSF51679">
    <property type="entry name" value="Bacterial luciferase-like"/>
    <property type="match status" value="1"/>
</dbReference>
<evidence type="ECO:0000256" key="1">
    <source>
        <dbReference type="ARBA" id="ARBA00022630"/>
    </source>
</evidence>
<evidence type="ECO:0000259" key="5">
    <source>
        <dbReference type="Pfam" id="PF00296"/>
    </source>
</evidence>
<dbReference type="InterPro" id="IPR051260">
    <property type="entry name" value="Diverse_substr_monoxygenases"/>
</dbReference>
<dbReference type="InterPro" id="IPR020020">
    <property type="entry name" value="Luciferase-type_oxidoreductase"/>
</dbReference>
<keyword evidence="2" id="KW-0288">FMN</keyword>
<dbReference type="GO" id="GO:0016705">
    <property type="term" value="F:oxidoreductase activity, acting on paired donors, with incorporation or reduction of molecular oxygen"/>
    <property type="evidence" value="ECO:0007669"/>
    <property type="project" value="InterPro"/>
</dbReference>
<keyword evidence="3" id="KW-0560">Oxidoreductase</keyword>
<protein>
    <submittedName>
        <fullName evidence="6">LLM class flavin-dependent oxidoreductase</fullName>
    </submittedName>
</protein>
<reference evidence="7" key="1">
    <citation type="submission" date="2016-08" db="EMBL/GenBank/DDBJ databases">
        <authorList>
            <person name="Merda D."/>
            <person name="Briand M."/>
            <person name="Taghouti G."/>
            <person name="Carrere S."/>
            <person name="Gouzy J."/>
            <person name="Portier P."/>
            <person name="Jacques M.-A."/>
            <person name="Fischer-Le Saux M."/>
        </authorList>
    </citation>
    <scope>NUCLEOTIDE SEQUENCE [LARGE SCALE GENOMIC DNA]</scope>
    <source>
        <strain evidence="7">CFBP1156</strain>
    </source>
</reference>
<dbReference type="Proteomes" id="UP000238261">
    <property type="component" value="Unassembled WGS sequence"/>
</dbReference>
<dbReference type="NCBIfam" id="TIGR03571">
    <property type="entry name" value="lucif_BA3436"/>
    <property type="match status" value="1"/>
</dbReference>
<accession>A0A2S7F0I7</accession>
<dbReference type="GO" id="GO:0004497">
    <property type="term" value="F:monooxygenase activity"/>
    <property type="evidence" value="ECO:0007669"/>
    <property type="project" value="UniProtKB-KW"/>
</dbReference>
<evidence type="ECO:0000256" key="4">
    <source>
        <dbReference type="ARBA" id="ARBA00023033"/>
    </source>
</evidence>
<keyword evidence="4" id="KW-0503">Monooxygenase</keyword>
<evidence type="ECO:0000313" key="6">
    <source>
        <dbReference type="EMBL" id="PPU98872.1"/>
    </source>
</evidence>
<organism evidence="6 7">
    <name type="scientific">Xanthomonas hyacinthi</name>
    <dbReference type="NCBI Taxonomy" id="56455"/>
    <lineage>
        <taxon>Bacteria</taxon>
        <taxon>Pseudomonadati</taxon>
        <taxon>Pseudomonadota</taxon>
        <taxon>Gammaproteobacteria</taxon>
        <taxon>Lysobacterales</taxon>
        <taxon>Lysobacteraceae</taxon>
        <taxon>Xanthomonas</taxon>
    </lineage>
</organism>
<dbReference type="PANTHER" id="PTHR30011">
    <property type="entry name" value="ALKANESULFONATE MONOOXYGENASE-RELATED"/>
    <property type="match status" value="1"/>
</dbReference>
<dbReference type="OrthoDB" id="7239898at2"/>
<dbReference type="InterPro" id="IPR036661">
    <property type="entry name" value="Luciferase-like_sf"/>
</dbReference>
<comment type="caution">
    <text evidence="6">The sequence shown here is derived from an EMBL/GenBank/DDBJ whole genome shotgun (WGS) entry which is preliminary data.</text>
</comment>
<gene>
    <name evidence="6" type="ORF">XhyaCFBP1156_05710</name>
</gene>
<keyword evidence="1" id="KW-0285">Flavoprotein</keyword>
<dbReference type="InterPro" id="IPR011251">
    <property type="entry name" value="Luciferase-like_dom"/>
</dbReference>
<dbReference type="PANTHER" id="PTHR30011:SF16">
    <property type="entry name" value="C2H2 FINGER DOMAIN TRANSCRIPTION FACTOR (EUROFUNG)-RELATED"/>
    <property type="match status" value="1"/>
</dbReference>
<dbReference type="AlphaFoldDB" id="A0A2S7F0I7"/>
<proteinExistence type="predicted"/>